<keyword evidence="2" id="KW-1185">Reference proteome</keyword>
<dbReference type="Gene3D" id="3.10.129.10">
    <property type="entry name" value="Hotdog Thioesterase"/>
    <property type="match status" value="1"/>
</dbReference>
<reference evidence="1 2" key="1">
    <citation type="submission" date="2024-06" db="EMBL/GenBank/DDBJ databases">
        <title>The Natural Products Discovery Center: Release of the First 8490 Sequenced Strains for Exploring Actinobacteria Biosynthetic Diversity.</title>
        <authorList>
            <person name="Kalkreuter E."/>
            <person name="Kautsar S.A."/>
            <person name="Yang D."/>
            <person name="Bader C.D."/>
            <person name="Teijaro C.N."/>
            <person name="Fluegel L."/>
            <person name="Davis C.M."/>
            <person name="Simpson J.R."/>
            <person name="Lauterbach L."/>
            <person name="Steele A.D."/>
            <person name="Gui C."/>
            <person name="Meng S."/>
            <person name="Li G."/>
            <person name="Viehrig K."/>
            <person name="Ye F."/>
            <person name="Su P."/>
            <person name="Kiefer A.F."/>
            <person name="Nichols A."/>
            <person name="Cepeda A.J."/>
            <person name="Yan W."/>
            <person name="Fan B."/>
            <person name="Jiang Y."/>
            <person name="Adhikari A."/>
            <person name="Zheng C.-J."/>
            <person name="Schuster L."/>
            <person name="Cowan T.M."/>
            <person name="Smanski M.J."/>
            <person name="Chevrette M.G."/>
            <person name="De Carvalho L.P.S."/>
            <person name="Shen B."/>
        </authorList>
    </citation>
    <scope>NUCLEOTIDE SEQUENCE [LARGE SCALE GENOMIC DNA]</scope>
    <source>
        <strain evidence="1 2">NPDC020594</strain>
    </source>
</reference>
<dbReference type="SUPFAM" id="SSF54637">
    <property type="entry name" value="Thioesterase/thiol ester dehydrase-isomerase"/>
    <property type="match status" value="1"/>
</dbReference>
<dbReference type="RefSeq" id="WP_048910706.1">
    <property type="nucleotide sequence ID" value="NZ_JBEXDP010000073.1"/>
</dbReference>
<dbReference type="CDD" id="cd00586">
    <property type="entry name" value="4HBT"/>
    <property type="match status" value="1"/>
</dbReference>
<dbReference type="EMBL" id="JBFAEG010000052">
    <property type="protein sequence ID" value="MEU5713485.1"/>
    <property type="molecule type" value="Genomic_DNA"/>
</dbReference>
<gene>
    <name evidence="1" type="ORF">AB0H04_42850</name>
</gene>
<evidence type="ECO:0000313" key="2">
    <source>
        <dbReference type="Proteomes" id="UP001551011"/>
    </source>
</evidence>
<comment type="caution">
    <text evidence="1">The sequence shown here is derived from an EMBL/GenBank/DDBJ whole genome shotgun (WGS) entry which is preliminary data.</text>
</comment>
<accession>A0ABV3APM6</accession>
<name>A0ABV3APM6_9ACTN</name>
<dbReference type="Proteomes" id="UP001551011">
    <property type="component" value="Unassembled WGS sequence"/>
</dbReference>
<organism evidence="1 2">
    <name type="scientific">Streptomyces flaveolus</name>
    <dbReference type="NCBI Taxonomy" id="67297"/>
    <lineage>
        <taxon>Bacteria</taxon>
        <taxon>Bacillati</taxon>
        <taxon>Actinomycetota</taxon>
        <taxon>Actinomycetes</taxon>
        <taxon>Kitasatosporales</taxon>
        <taxon>Streptomycetaceae</taxon>
        <taxon>Streptomyces</taxon>
    </lineage>
</organism>
<evidence type="ECO:0000313" key="1">
    <source>
        <dbReference type="EMBL" id="MEU5713485.1"/>
    </source>
</evidence>
<sequence length="148" mass="16554">MPKELSKTFEVRWDDADLNGHLRNTRYLEYAATARLAFLIGEGWAPRKLLKAGFAAVSLGEEVRYLREVFPLEVVTATSRVIGLSADAARWRFEHTFSRESGEEAAVVRTLGAWIDVGARRIAPPPAELRTVMEEARAADCEVIASRH</sequence>
<proteinExistence type="predicted"/>
<protein>
    <submittedName>
        <fullName evidence="1">Thioesterase family protein</fullName>
    </submittedName>
</protein>
<dbReference type="InterPro" id="IPR029069">
    <property type="entry name" value="HotDog_dom_sf"/>
</dbReference>
<dbReference type="Pfam" id="PF13279">
    <property type="entry name" value="4HBT_2"/>
    <property type="match status" value="1"/>
</dbReference>